<reference evidence="4" key="1">
    <citation type="submission" date="2012-12" db="EMBL/GenBank/DDBJ databases">
        <authorList>
            <person name="Hellsten U."/>
            <person name="Grimwood J."/>
            <person name="Chapman J.A."/>
            <person name="Shapiro H."/>
            <person name="Aerts A."/>
            <person name="Otillar R.P."/>
            <person name="Terry A.Y."/>
            <person name="Boore J.L."/>
            <person name="Simakov O."/>
            <person name="Marletaz F."/>
            <person name="Cho S.-J."/>
            <person name="Edsinger-Gonzales E."/>
            <person name="Havlak P."/>
            <person name="Kuo D.-H."/>
            <person name="Larsson T."/>
            <person name="Lv J."/>
            <person name="Arendt D."/>
            <person name="Savage R."/>
            <person name="Osoegawa K."/>
            <person name="de Jong P."/>
            <person name="Lindberg D.R."/>
            <person name="Seaver E.C."/>
            <person name="Weisblat D.A."/>
            <person name="Putnam N.H."/>
            <person name="Grigoriev I.V."/>
            <person name="Rokhsar D.S."/>
        </authorList>
    </citation>
    <scope>NUCLEOTIDE SEQUENCE</scope>
</reference>
<dbReference type="AlphaFoldDB" id="T1EXP0"/>
<organism evidence="3 4">
    <name type="scientific">Helobdella robusta</name>
    <name type="common">Californian leech</name>
    <dbReference type="NCBI Taxonomy" id="6412"/>
    <lineage>
        <taxon>Eukaryota</taxon>
        <taxon>Metazoa</taxon>
        <taxon>Spiralia</taxon>
        <taxon>Lophotrochozoa</taxon>
        <taxon>Annelida</taxon>
        <taxon>Clitellata</taxon>
        <taxon>Hirudinea</taxon>
        <taxon>Rhynchobdellida</taxon>
        <taxon>Glossiphoniidae</taxon>
        <taxon>Helobdella</taxon>
    </lineage>
</organism>
<dbReference type="InParanoid" id="T1EXP0"/>
<keyword evidence="1" id="KW-0472">Membrane</keyword>
<dbReference type="CTD" id="20201340"/>
<feature type="transmembrane region" description="Helical" evidence="1">
    <location>
        <begin position="91"/>
        <end position="110"/>
    </location>
</feature>
<dbReference type="EMBL" id="AMQM01002251">
    <property type="status" value="NOT_ANNOTATED_CDS"/>
    <property type="molecule type" value="Genomic_DNA"/>
</dbReference>
<protein>
    <submittedName>
        <fullName evidence="2 3">Uncharacterized protein</fullName>
    </submittedName>
</protein>
<evidence type="ECO:0000313" key="4">
    <source>
        <dbReference type="Proteomes" id="UP000015101"/>
    </source>
</evidence>
<accession>T1EXP0</accession>
<evidence type="ECO:0000313" key="3">
    <source>
        <dbReference type="EnsemblMetazoa" id="HelroP166063"/>
    </source>
</evidence>
<sequence>MSSSVNQLPNRINLTTFRVVLLTGRNVAYSSGVHTLHIARLYKLYGCTRGMVVHVVFVYIDKSTNTNNTPTTHQYTPAHTNQHTMMMYGRYYLLLTFLHILAHITANFQLHLDNTKSNATCDKTVKIHYTARLKYKIVIKKIRTNQTIHQISTTNC</sequence>
<dbReference type="EMBL" id="KB097753">
    <property type="protein sequence ID" value="ESN90398.1"/>
    <property type="molecule type" value="Genomic_DNA"/>
</dbReference>
<evidence type="ECO:0000313" key="2">
    <source>
        <dbReference type="EMBL" id="ESN90398.1"/>
    </source>
</evidence>
<name>T1EXP0_HELRO</name>
<reference evidence="2 4" key="2">
    <citation type="journal article" date="2013" name="Nature">
        <title>Insights into bilaterian evolution from three spiralian genomes.</title>
        <authorList>
            <person name="Simakov O."/>
            <person name="Marletaz F."/>
            <person name="Cho S.J."/>
            <person name="Edsinger-Gonzales E."/>
            <person name="Havlak P."/>
            <person name="Hellsten U."/>
            <person name="Kuo D.H."/>
            <person name="Larsson T."/>
            <person name="Lv J."/>
            <person name="Arendt D."/>
            <person name="Savage R."/>
            <person name="Osoegawa K."/>
            <person name="de Jong P."/>
            <person name="Grimwood J."/>
            <person name="Chapman J.A."/>
            <person name="Shapiro H."/>
            <person name="Aerts A."/>
            <person name="Otillar R.P."/>
            <person name="Terry A.Y."/>
            <person name="Boore J.L."/>
            <person name="Grigoriev I.V."/>
            <person name="Lindberg D.R."/>
            <person name="Seaver E.C."/>
            <person name="Weisblat D.A."/>
            <person name="Putnam N.H."/>
            <person name="Rokhsar D.S."/>
        </authorList>
    </citation>
    <scope>NUCLEOTIDE SEQUENCE</scope>
</reference>
<evidence type="ECO:0000256" key="1">
    <source>
        <dbReference type="SAM" id="Phobius"/>
    </source>
</evidence>
<dbReference type="Proteomes" id="UP000015101">
    <property type="component" value="Unassembled WGS sequence"/>
</dbReference>
<keyword evidence="4" id="KW-1185">Reference proteome</keyword>
<gene>
    <name evidence="3" type="primary">20201340</name>
    <name evidence="2" type="ORF">HELRODRAFT_166063</name>
</gene>
<proteinExistence type="predicted"/>
<keyword evidence="1" id="KW-0812">Transmembrane</keyword>
<dbReference type="HOGENOM" id="CLU_1688674_0_0_1"/>
<reference evidence="3" key="3">
    <citation type="submission" date="2015-06" db="UniProtKB">
        <authorList>
            <consortium name="EnsemblMetazoa"/>
        </authorList>
    </citation>
    <scope>IDENTIFICATION</scope>
</reference>
<dbReference type="KEGG" id="hro:HELRODRAFT_166063"/>
<dbReference type="GeneID" id="20201340"/>
<keyword evidence="1" id="KW-1133">Transmembrane helix</keyword>
<dbReference type="RefSeq" id="XP_009031342.1">
    <property type="nucleotide sequence ID" value="XM_009033094.1"/>
</dbReference>
<dbReference type="EnsemblMetazoa" id="HelroT166063">
    <property type="protein sequence ID" value="HelroP166063"/>
    <property type="gene ID" value="HelroG166063"/>
</dbReference>